<evidence type="ECO:0000256" key="6">
    <source>
        <dbReference type="ARBA" id="ARBA00022989"/>
    </source>
</evidence>
<keyword evidence="11" id="KW-1185">Reference proteome</keyword>
<evidence type="ECO:0000256" key="3">
    <source>
        <dbReference type="ARBA" id="ARBA00022676"/>
    </source>
</evidence>
<keyword evidence="3" id="KW-0328">Glycosyltransferase</keyword>
<feature type="transmembrane region" description="Helical" evidence="8">
    <location>
        <begin position="12"/>
        <end position="30"/>
    </location>
</feature>
<gene>
    <name evidence="10" type="ORF">HUE88_04585</name>
</gene>
<organism evidence="10 11">
    <name type="scientific">Candidatus Sulfurimonas baltica</name>
    <dbReference type="NCBI Taxonomy" id="2740404"/>
    <lineage>
        <taxon>Bacteria</taxon>
        <taxon>Pseudomonadati</taxon>
        <taxon>Campylobacterota</taxon>
        <taxon>Epsilonproteobacteria</taxon>
        <taxon>Campylobacterales</taxon>
        <taxon>Sulfurimonadaceae</taxon>
        <taxon>Sulfurimonas</taxon>
    </lineage>
</organism>
<dbReference type="GO" id="GO:0009103">
    <property type="term" value="P:lipopolysaccharide biosynthetic process"/>
    <property type="evidence" value="ECO:0007669"/>
    <property type="project" value="UniProtKB-ARBA"/>
</dbReference>
<feature type="transmembrane region" description="Helical" evidence="8">
    <location>
        <begin position="287"/>
        <end position="304"/>
    </location>
</feature>
<keyword evidence="7 8" id="KW-0472">Membrane</keyword>
<feature type="transmembrane region" description="Helical" evidence="8">
    <location>
        <begin position="227"/>
        <end position="252"/>
    </location>
</feature>
<feature type="transmembrane region" description="Helical" evidence="8">
    <location>
        <begin position="187"/>
        <end position="207"/>
    </location>
</feature>
<protein>
    <submittedName>
        <fullName evidence="10">Glycosyltransferase family 39 protein</fullName>
    </submittedName>
</protein>
<dbReference type="GO" id="GO:0016763">
    <property type="term" value="F:pentosyltransferase activity"/>
    <property type="evidence" value="ECO:0007669"/>
    <property type="project" value="TreeGrafter"/>
</dbReference>
<dbReference type="PANTHER" id="PTHR33908">
    <property type="entry name" value="MANNOSYLTRANSFERASE YKCB-RELATED"/>
    <property type="match status" value="1"/>
</dbReference>
<dbReference type="KEGG" id="sbal:HUE88_04585"/>
<name>A0A7S7LWW5_9BACT</name>
<dbReference type="InterPro" id="IPR038731">
    <property type="entry name" value="RgtA/B/C-like"/>
</dbReference>
<dbReference type="EMBL" id="CP054492">
    <property type="protein sequence ID" value="QOY52966.1"/>
    <property type="molecule type" value="Genomic_DNA"/>
</dbReference>
<feature type="transmembrane region" description="Helical" evidence="8">
    <location>
        <begin position="147"/>
        <end position="175"/>
    </location>
</feature>
<dbReference type="RefSeq" id="WP_194371539.1">
    <property type="nucleotide sequence ID" value="NZ_CP054492.1"/>
</dbReference>
<proteinExistence type="predicted"/>
<keyword evidence="6 8" id="KW-1133">Transmembrane helix</keyword>
<dbReference type="Pfam" id="PF13231">
    <property type="entry name" value="PMT_2"/>
    <property type="match status" value="1"/>
</dbReference>
<keyword evidence="2" id="KW-1003">Cell membrane</keyword>
<evidence type="ECO:0000259" key="9">
    <source>
        <dbReference type="Pfam" id="PF13231"/>
    </source>
</evidence>
<dbReference type="PANTHER" id="PTHR33908:SF11">
    <property type="entry name" value="MEMBRANE PROTEIN"/>
    <property type="match status" value="1"/>
</dbReference>
<sequence>MREYYNKEVKTLYIIFFFKILILSFLPLTGDEAYFIKWGQNLSLGYYDHPPMVGWLIYLMSFVNESYIFFRLFAVVTTFVAAYVIYKIALLYKVRNTKAFLVALIFLASPVDLLLALMTNDIALLFFSSLGTLFLLYSLEKKEWFRYALLAGIFLGSAFLSKYFAVFLMLSLLVFSLYMYKSKAVKNVLVVTVIILLFIAENLYFNYNSCWNNIIFNFFARTQENSYNIGTVIGYFGLILYVLTPWGLYFLFKTKFEKTKLLKLLSIILTFGFFVFFIVSLKNQIGLHWFLIFVPYIFLLFTFLDDKYMTKLFKYNAVFTFVHVAVFITVLLFPTSMLKNHNKYSDILLYTQPEEICKELDKLSDKQIFTFSYSTASVLSYHCKKDVTVLFSGSKYGRMDDKLLDVRSLSNKDITLFKKKPIDENQLKQVCKSYTIEKKEIKKANFYMATCREFNYEEYKSNYLDFQNERFYNIPEWLPIGECYFKDRYFKNDESM</sequence>
<evidence type="ECO:0000256" key="1">
    <source>
        <dbReference type="ARBA" id="ARBA00004651"/>
    </source>
</evidence>
<accession>A0A7S7LWW5</accession>
<dbReference type="AlphaFoldDB" id="A0A7S7LWW5"/>
<evidence type="ECO:0000256" key="2">
    <source>
        <dbReference type="ARBA" id="ARBA00022475"/>
    </source>
</evidence>
<feature type="transmembrane region" description="Helical" evidence="8">
    <location>
        <begin position="68"/>
        <end position="92"/>
    </location>
</feature>
<feature type="transmembrane region" description="Helical" evidence="8">
    <location>
        <begin position="316"/>
        <end position="333"/>
    </location>
</feature>
<evidence type="ECO:0000256" key="7">
    <source>
        <dbReference type="ARBA" id="ARBA00023136"/>
    </source>
</evidence>
<evidence type="ECO:0000313" key="11">
    <source>
        <dbReference type="Proteomes" id="UP000593994"/>
    </source>
</evidence>
<evidence type="ECO:0000256" key="4">
    <source>
        <dbReference type="ARBA" id="ARBA00022679"/>
    </source>
</evidence>
<evidence type="ECO:0000256" key="5">
    <source>
        <dbReference type="ARBA" id="ARBA00022692"/>
    </source>
</evidence>
<dbReference type="Proteomes" id="UP000593994">
    <property type="component" value="Chromosome"/>
</dbReference>
<evidence type="ECO:0000313" key="10">
    <source>
        <dbReference type="EMBL" id="QOY52966.1"/>
    </source>
</evidence>
<keyword evidence="5 8" id="KW-0812">Transmembrane</keyword>
<keyword evidence="4 10" id="KW-0808">Transferase</keyword>
<feature type="transmembrane region" description="Helical" evidence="8">
    <location>
        <begin position="264"/>
        <end position="281"/>
    </location>
</feature>
<dbReference type="InterPro" id="IPR050297">
    <property type="entry name" value="LipidA_mod_glycosyltrf_83"/>
</dbReference>
<comment type="subcellular location">
    <subcellularLocation>
        <location evidence="1">Cell membrane</location>
        <topology evidence="1">Multi-pass membrane protein</topology>
    </subcellularLocation>
</comment>
<feature type="transmembrane region" description="Helical" evidence="8">
    <location>
        <begin position="99"/>
        <end position="127"/>
    </location>
</feature>
<dbReference type="GO" id="GO:0005886">
    <property type="term" value="C:plasma membrane"/>
    <property type="evidence" value="ECO:0007669"/>
    <property type="project" value="UniProtKB-SubCell"/>
</dbReference>
<reference evidence="10 11" key="1">
    <citation type="submission" date="2020-05" db="EMBL/GenBank/DDBJ databases">
        <title>Sulfurimonas marisnigri, sp. nov., and Sulfurimonas baltica, sp. nov., manganese oxide reducing chemolithoautotrophs of the class Epsilonproteobacteria isolated from the pelagic redoxclines of the Black and Baltic Seas and emended description of the genus Sulfurimonas.</title>
        <authorList>
            <person name="Henkel J.V."/>
            <person name="Laudan C."/>
            <person name="Werner J."/>
            <person name="Neu T."/>
            <person name="Plewe S."/>
            <person name="Sproer C."/>
            <person name="Bunk B."/>
            <person name="Schulz-Vogt H.N."/>
        </authorList>
    </citation>
    <scope>NUCLEOTIDE SEQUENCE [LARGE SCALE GENOMIC DNA]</scope>
    <source>
        <strain evidence="10 11">GD2</strain>
    </source>
</reference>
<feature type="domain" description="Glycosyltransferase RgtA/B/C/D-like" evidence="9">
    <location>
        <begin position="48"/>
        <end position="203"/>
    </location>
</feature>
<evidence type="ECO:0000256" key="8">
    <source>
        <dbReference type="SAM" id="Phobius"/>
    </source>
</evidence>